<comment type="caution">
    <text evidence="1">The sequence shown here is derived from an EMBL/GenBank/DDBJ whole genome shotgun (WGS) entry which is preliminary data.</text>
</comment>
<keyword evidence="2" id="KW-1185">Reference proteome</keyword>
<proteinExistence type="predicted"/>
<protein>
    <submittedName>
        <fullName evidence="1">Uncharacterized protein</fullName>
    </submittedName>
</protein>
<gene>
    <name evidence="1" type="ORF">MENTE1834_LOCUS48541</name>
</gene>
<name>A0ACB1B7M4_MELEN</name>
<dbReference type="Proteomes" id="UP001497535">
    <property type="component" value="Unassembled WGS sequence"/>
</dbReference>
<evidence type="ECO:0000313" key="1">
    <source>
        <dbReference type="EMBL" id="CAK5127426.1"/>
    </source>
</evidence>
<reference evidence="1" key="1">
    <citation type="submission" date="2023-11" db="EMBL/GenBank/DDBJ databases">
        <authorList>
            <person name="Poullet M."/>
        </authorList>
    </citation>
    <scope>NUCLEOTIDE SEQUENCE</scope>
    <source>
        <strain evidence="1">E1834</strain>
    </source>
</reference>
<organism evidence="1 2">
    <name type="scientific">Meloidogyne enterolobii</name>
    <name type="common">Root-knot nematode worm</name>
    <name type="synonym">Meloidogyne mayaguensis</name>
    <dbReference type="NCBI Taxonomy" id="390850"/>
    <lineage>
        <taxon>Eukaryota</taxon>
        <taxon>Metazoa</taxon>
        <taxon>Ecdysozoa</taxon>
        <taxon>Nematoda</taxon>
        <taxon>Chromadorea</taxon>
        <taxon>Rhabditida</taxon>
        <taxon>Tylenchina</taxon>
        <taxon>Tylenchomorpha</taxon>
        <taxon>Tylenchoidea</taxon>
        <taxon>Meloidogynidae</taxon>
        <taxon>Meloidogyninae</taxon>
        <taxon>Meloidogyne</taxon>
    </lineage>
</organism>
<accession>A0ACB1B7M4</accession>
<dbReference type="EMBL" id="CAVMJV010000240">
    <property type="protein sequence ID" value="CAK5127426.1"/>
    <property type="molecule type" value="Genomic_DNA"/>
</dbReference>
<sequence>MHDENNKSLKGKEKQEGIETTSSIAKPPRFKVPKLIIPIIEESEFEGTDSKGKDSKDKDTKDKDSKGKESKGKDSKDKDSKNNEQTSKATLKGKSTHQPRRGKLSILFNKDLAETEEIESLNPETKLEEVKVKDKKQKELMDVEKEEIEAKKDQIFEEVDNKHEEIELEMEKSTSSSALSHKEELKKAKKMMNKEDITKLVSTAIVKNPSPMIKPVKHEPITAL</sequence>
<evidence type="ECO:0000313" key="2">
    <source>
        <dbReference type="Proteomes" id="UP001497535"/>
    </source>
</evidence>